<reference evidence="3" key="1">
    <citation type="submission" date="2023-01" db="EMBL/GenBank/DDBJ databases">
        <title>Key to firefly adult light organ development and bioluminescence: homeobox transcription factors regulate luciferase expression and transportation to peroxisome.</title>
        <authorList>
            <person name="Fu X."/>
        </authorList>
    </citation>
    <scope>NUCLEOTIDE SEQUENCE [LARGE SCALE GENOMIC DNA]</scope>
</reference>
<organism evidence="2 3">
    <name type="scientific">Aquatica leii</name>
    <dbReference type="NCBI Taxonomy" id="1421715"/>
    <lineage>
        <taxon>Eukaryota</taxon>
        <taxon>Metazoa</taxon>
        <taxon>Ecdysozoa</taxon>
        <taxon>Arthropoda</taxon>
        <taxon>Hexapoda</taxon>
        <taxon>Insecta</taxon>
        <taxon>Pterygota</taxon>
        <taxon>Neoptera</taxon>
        <taxon>Endopterygota</taxon>
        <taxon>Coleoptera</taxon>
        <taxon>Polyphaga</taxon>
        <taxon>Elateriformia</taxon>
        <taxon>Elateroidea</taxon>
        <taxon>Lampyridae</taxon>
        <taxon>Luciolinae</taxon>
        <taxon>Aquatica</taxon>
    </lineage>
</organism>
<protein>
    <submittedName>
        <fullName evidence="2">Uncharacterized protein</fullName>
    </submittedName>
</protein>
<keyword evidence="1" id="KW-1133">Transmembrane helix</keyword>
<feature type="transmembrane region" description="Helical" evidence="1">
    <location>
        <begin position="464"/>
        <end position="488"/>
    </location>
</feature>
<dbReference type="Proteomes" id="UP001353858">
    <property type="component" value="Unassembled WGS sequence"/>
</dbReference>
<sequence length="914" mass="105711">MTSVLRHLNSEVYVTSGIYLERLPNISFYQTTTQILFRFTKPKPLYERLNMKFCTDNEKLCQSLKLDLDYFDNINYHVESKLTNENERILIDDGEIFDFQFATRNHVKRMFTNSYEISILLKRINERENIIIREGKYQSSLDKCIRNTTCNEKNTMDLVLLDYEQRYDWTRSFVNMCQNKKLQLDIVTMSMLNLALDLVKQEAFKYDYVIALTTVSQYYTMPLIECIMSPDLGIVGIHIPLLKKELSGLAMKKVVTPTYAWNEYTCSVNIPSLTIAITNTNNQWTILIPKCDPFKEELCLVTETQSAETLTLLCIKQVLTGGTIKQFMAVCPVSCRETGKQEQFVTYIGNQKFSVTHSKKTLVLKCQEEAYNLTIDPNIGSLWIDVPCGCTFQDNENITTYPTYRCIDKTITYGRRHLVPAVWSQFQGLTLSSWDSTLPQFDNLHNCLNKNWIEENVKSSSTPVITYFVVINFLLIVSVIFTNAYLYVKLKKKFVYYERHKLNPADKKTFEIGSVKFSKAKTTYTKPKDRPLPEPIQEETEYLDPNEFIINTNRHIIHYGETAWRLPDVRRQEMAGLYGYGGLSNAMNVPVRLAVKAESIYKFFVRLPQAFKPGEMVLYQPVSESCTSAELQRIFSLFLCIYDWVIRDGVDQAYRARRLLKLIVDSIESNHIAKQILDICLEGGDLNRVNINRIRRIGGQYDDFDAVFFPVIADIIYNNLEWFGLTRDVIYHPGAVTIPRGARMDNARLSGIISSNTLSAGTTVRLTRNQMSDAMGRLSLLSDMQMRWEQGIDTLLPLYISYREDRIGSWQTEKLAYLITVPNGRVNCTKSEEIIVNGFTRQLLHPSVEGPEFPDQFLLGGTFFRFWYSGPITMTQQAQPRVIVGEWRKSVRSFKEYVILRSPLEYEEMGAHIF</sequence>
<comment type="caution">
    <text evidence="2">The sequence shown here is derived from an EMBL/GenBank/DDBJ whole genome shotgun (WGS) entry which is preliminary data.</text>
</comment>
<keyword evidence="1" id="KW-0472">Membrane</keyword>
<evidence type="ECO:0000313" key="3">
    <source>
        <dbReference type="Proteomes" id="UP001353858"/>
    </source>
</evidence>
<name>A0AAN7Q0L6_9COLE</name>
<keyword evidence="3" id="KW-1185">Reference proteome</keyword>
<proteinExistence type="predicted"/>
<accession>A0AAN7Q0L6</accession>
<gene>
    <name evidence="2" type="ORF">RN001_005653</name>
</gene>
<evidence type="ECO:0000313" key="2">
    <source>
        <dbReference type="EMBL" id="KAK4882334.1"/>
    </source>
</evidence>
<evidence type="ECO:0000256" key="1">
    <source>
        <dbReference type="SAM" id="Phobius"/>
    </source>
</evidence>
<keyword evidence="1" id="KW-0812">Transmembrane</keyword>
<dbReference type="AlphaFoldDB" id="A0AAN7Q0L6"/>
<dbReference type="EMBL" id="JARPUR010000002">
    <property type="protein sequence ID" value="KAK4882334.1"/>
    <property type="molecule type" value="Genomic_DNA"/>
</dbReference>